<dbReference type="EMBL" id="AP024444">
    <property type="protein sequence ID" value="BCS21505.1"/>
    <property type="molecule type" value="Genomic_DNA"/>
</dbReference>
<feature type="domain" description="Nucleoside phosphorylase" evidence="1">
    <location>
        <begin position="14"/>
        <end position="313"/>
    </location>
</feature>
<dbReference type="OrthoDB" id="1577640at2759"/>
<reference evidence="3" key="2">
    <citation type="submission" date="2021-02" db="EMBL/GenBank/DDBJ databases">
        <title>Aspergillus puulaauensis MK2 genome sequence.</title>
        <authorList>
            <person name="Futagami T."/>
            <person name="Mori K."/>
            <person name="Kadooka C."/>
            <person name="Tanaka T."/>
        </authorList>
    </citation>
    <scope>NUCLEOTIDE SEQUENCE</scope>
    <source>
        <strain evidence="3">MK2</strain>
    </source>
</reference>
<dbReference type="Pfam" id="PF01048">
    <property type="entry name" value="PNP_UDP_1"/>
    <property type="match status" value="1"/>
</dbReference>
<name>A0A7R8ALC5_9EURO</name>
<sequence>MAPDKLQHADYDTAWICALPLELAAAKTMLEQTHPSPPQAPSDQNSYTLGRISGHNVVLVCLPSGTYGTTSAATVLSQMLSTFSSIAYGLMVGIGGGVPAPGNDGSIDIRLGDVVVSTPSGLSGGVIQHDHGKALSDNFFENTGSFNRPPPVLLSAVSQMRSNHMVNGLEIQATIADKVARHEYMKEHFSRPDRDWLFNATYNHCKNATDCSACDQMQLVDRISRKSLEPRIHYGLIASGNQVIKDAQTRDLVAQGLGGGILCFEMEAAGLVNQLPCLVIRGISDYCDSHKQDDWQGYAALSAAAYAKVLLTLVPVGGGFDRPWMDSAEQEQAKHYEFNNSGSGPQFNVNGGAQSNNTGDGNQFLGSFHGPVSFGRPFVASSDF</sequence>
<dbReference type="AlphaFoldDB" id="A0A7R8ALC5"/>
<evidence type="ECO:0000259" key="1">
    <source>
        <dbReference type="Pfam" id="PF01048"/>
    </source>
</evidence>
<dbReference type="GO" id="GO:0003824">
    <property type="term" value="F:catalytic activity"/>
    <property type="evidence" value="ECO:0007669"/>
    <property type="project" value="InterPro"/>
</dbReference>
<accession>A0A7R8ALC5</accession>
<evidence type="ECO:0000313" key="4">
    <source>
        <dbReference type="Proteomes" id="UP000654913"/>
    </source>
</evidence>
<dbReference type="InterPro" id="IPR053137">
    <property type="entry name" value="NLR-like"/>
</dbReference>
<dbReference type="InterPro" id="IPR000845">
    <property type="entry name" value="Nucleoside_phosphorylase_d"/>
</dbReference>
<dbReference type="Pfam" id="PF17106">
    <property type="entry name" value="NACHT_sigma"/>
    <property type="match status" value="1"/>
</dbReference>
<feature type="domain" description="NACHT-NTPase sigma" evidence="2">
    <location>
        <begin position="336"/>
        <end position="375"/>
    </location>
</feature>
<keyword evidence="4" id="KW-1185">Reference proteome</keyword>
<dbReference type="Gene3D" id="3.40.50.1580">
    <property type="entry name" value="Nucleoside phosphorylase domain"/>
    <property type="match status" value="1"/>
</dbReference>
<evidence type="ECO:0000313" key="3">
    <source>
        <dbReference type="EMBL" id="BCS21505.1"/>
    </source>
</evidence>
<dbReference type="RefSeq" id="XP_041553699.1">
    <property type="nucleotide sequence ID" value="XM_041700745.1"/>
</dbReference>
<proteinExistence type="predicted"/>
<organism evidence="3 4">
    <name type="scientific">Aspergillus puulaauensis</name>
    <dbReference type="NCBI Taxonomy" id="1220207"/>
    <lineage>
        <taxon>Eukaryota</taxon>
        <taxon>Fungi</taxon>
        <taxon>Dikarya</taxon>
        <taxon>Ascomycota</taxon>
        <taxon>Pezizomycotina</taxon>
        <taxon>Eurotiomycetes</taxon>
        <taxon>Eurotiomycetidae</taxon>
        <taxon>Eurotiales</taxon>
        <taxon>Aspergillaceae</taxon>
        <taxon>Aspergillus</taxon>
    </lineage>
</organism>
<dbReference type="InterPro" id="IPR031353">
    <property type="entry name" value="NACHT_sigma"/>
</dbReference>
<dbReference type="Proteomes" id="UP000654913">
    <property type="component" value="Chromosome 2"/>
</dbReference>
<dbReference type="GO" id="GO:0009116">
    <property type="term" value="P:nucleoside metabolic process"/>
    <property type="evidence" value="ECO:0007669"/>
    <property type="project" value="InterPro"/>
</dbReference>
<dbReference type="PANTHER" id="PTHR46082:SF11">
    <property type="entry name" value="AAA+ ATPASE DOMAIN-CONTAINING PROTEIN-RELATED"/>
    <property type="match status" value="1"/>
</dbReference>
<dbReference type="SUPFAM" id="SSF53167">
    <property type="entry name" value="Purine and uridine phosphorylases"/>
    <property type="match status" value="1"/>
</dbReference>
<dbReference type="InterPro" id="IPR035994">
    <property type="entry name" value="Nucleoside_phosphorylase_sf"/>
</dbReference>
<gene>
    <name evidence="3" type="ORF">APUU_21937A</name>
</gene>
<evidence type="ECO:0008006" key="5">
    <source>
        <dbReference type="Google" id="ProtNLM"/>
    </source>
</evidence>
<dbReference type="PANTHER" id="PTHR46082">
    <property type="entry name" value="ATP/GTP-BINDING PROTEIN-RELATED"/>
    <property type="match status" value="1"/>
</dbReference>
<protein>
    <recommendedName>
        <fullName evidence="5">Nucleoside phosphorylase domain-containing protein</fullName>
    </recommendedName>
</protein>
<reference evidence="3" key="1">
    <citation type="submission" date="2021-01" db="EMBL/GenBank/DDBJ databases">
        <authorList>
            <consortium name="Aspergillus puulaauensis MK2 genome sequencing consortium"/>
            <person name="Kazuki M."/>
            <person name="Futagami T."/>
        </authorList>
    </citation>
    <scope>NUCLEOTIDE SEQUENCE</scope>
    <source>
        <strain evidence="3">MK2</strain>
    </source>
</reference>
<dbReference type="GeneID" id="64971510"/>
<dbReference type="KEGG" id="apuu:APUU_21937A"/>
<evidence type="ECO:0000259" key="2">
    <source>
        <dbReference type="Pfam" id="PF17106"/>
    </source>
</evidence>